<dbReference type="InterPro" id="IPR001387">
    <property type="entry name" value="Cro/C1-type_HTH"/>
</dbReference>
<dbReference type="InterPro" id="IPR007324">
    <property type="entry name" value="Sugar-bd_dom_put"/>
</dbReference>
<evidence type="ECO:0000313" key="7">
    <source>
        <dbReference type="Proteomes" id="UP000293036"/>
    </source>
</evidence>
<dbReference type="PANTHER" id="PTHR34294">
    <property type="entry name" value="TRANSCRIPTIONAL REGULATOR-RELATED"/>
    <property type="match status" value="1"/>
</dbReference>
<dbReference type="PANTHER" id="PTHR34294:SF1">
    <property type="entry name" value="TRANSCRIPTIONAL REGULATOR LSRR"/>
    <property type="match status" value="1"/>
</dbReference>
<dbReference type="Proteomes" id="UP000293036">
    <property type="component" value="Unassembled WGS sequence"/>
</dbReference>
<evidence type="ECO:0000256" key="4">
    <source>
        <dbReference type="ARBA" id="ARBA00023163"/>
    </source>
</evidence>
<evidence type="ECO:0000313" key="6">
    <source>
        <dbReference type="EMBL" id="TBW22200.1"/>
    </source>
</evidence>
<protein>
    <submittedName>
        <fullName evidence="6">Deoxyribonucleoside regulator</fullName>
    </submittedName>
</protein>
<dbReference type="GO" id="GO:0030246">
    <property type="term" value="F:carbohydrate binding"/>
    <property type="evidence" value="ECO:0007669"/>
    <property type="project" value="InterPro"/>
</dbReference>
<evidence type="ECO:0000256" key="1">
    <source>
        <dbReference type="ARBA" id="ARBA00010466"/>
    </source>
</evidence>
<name>A0A4Q9V240_9ACTO</name>
<dbReference type="GO" id="GO:0003677">
    <property type="term" value="F:DNA binding"/>
    <property type="evidence" value="ECO:0007669"/>
    <property type="project" value="UniProtKB-KW"/>
</dbReference>
<dbReference type="InterPro" id="IPR036390">
    <property type="entry name" value="WH_DNA-bd_sf"/>
</dbReference>
<accession>A0A4Q9V240</accession>
<dbReference type="InterPro" id="IPR037171">
    <property type="entry name" value="NagB/RpiA_transferase-like"/>
</dbReference>
<comment type="similarity">
    <text evidence="1">Belongs to the SorC transcriptional regulatory family.</text>
</comment>
<organism evidence="6 7">
    <name type="scientific">Arcanobacterium bovis</name>
    <dbReference type="NCBI Taxonomy" id="2529275"/>
    <lineage>
        <taxon>Bacteria</taxon>
        <taxon>Bacillati</taxon>
        <taxon>Actinomycetota</taxon>
        <taxon>Actinomycetes</taxon>
        <taxon>Actinomycetales</taxon>
        <taxon>Actinomycetaceae</taxon>
        <taxon>Arcanobacterium</taxon>
    </lineage>
</organism>
<evidence type="ECO:0000259" key="5">
    <source>
        <dbReference type="PROSITE" id="PS50943"/>
    </source>
</evidence>
<comment type="caution">
    <text evidence="6">The sequence shown here is derived from an EMBL/GenBank/DDBJ whole genome shotgun (WGS) entry which is preliminary data.</text>
</comment>
<dbReference type="InterPro" id="IPR051054">
    <property type="entry name" value="SorC_transcr_regulators"/>
</dbReference>
<evidence type="ECO:0000256" key="3">
    <source>
        <dbReference type="ARBA" id="ARBA00023125"/>
    </source>
</evidence>
<proteinExistence type="inferred from homology"/>
<dbReference type="EMBL" id="SJDT01000003">
    <property type="protein sequence ID" value="TBW22200.1"/>
    <property type="molecule type" value="Genomic_DNA"/>
</dbReference>
<dbReference type="RefSeq" id="WP_131280903.1">
    <property type="nucleotide sequence ID" value="NZ_JBHSLR010000009.1"/>
</dbReference>
<keyword evidence="4" id="KW-0804">Transcription</keyword>
<dbReference type="PROSITE" id="PS50943">
    <property type="entry name" value="HTH_CROC1"/>
    <property type="match status" value="1"/>
</dbReference>
<dbReference type="Pfam" id="PF04198">
    <property type="entry name" value="Sugar-bind"/>
    <property type="match status" value="1"/>
</dbReference>
<dbReference type="InterPro" id="IPR036388">
    <property type="entry name" value="WH-like_DNA-bd_sf"/>
</dbReference>
<dbReference type="Gene3D" id="1.10.10.10">
    <property type="entry name" value="Winged helix-like DNA-binding domain superfamily/Winged helix DNA-binding domain"/>
    <property type="match status" value="1"/>
</dbReference>
<dbReference type="SUPFAM" id="SSF46785">
    <property type="entry name" value="Winged helix' DNA-binding domain"/>
    <property type="match status" value="1"/>
</dbReference>
<dbReference type="OrthoDB" id="186585at2"/>
<gene>
    <name evidence="6" type="ORF">EZJ44_05105</name>
</gene>
<keyword evidence="7" id="KW-1185">Reference proteome</keyword>
<dbReference type="AlphaFoldDB" id="A0A4Q9V240"/>
<dbReference type="SUPFAM" id="SSF100950">
    <property type="entry name" value="NagB/RpiA/CoA transferase-like"/>
    <property type="match status" value="1"/>
</dbReference>
<keyword evidence="3" id="KW-0238">DNA-binding</keyword>
<dbReference type="Gene3D" id="3.40.50.1360">
    <property type="match status" value="1"/>
</dbReference>
<sequence>MSEKSISLQPRDIQAIDAAKLYYSGMTQAEVADKLHVARPTVSKLLAHAEKRGFIRVQVLDPRERDEMLVDTLIQRYHLLDLILVSPARPDEDSLRQALGQAGAKLLKSLVRDGDMIGVVPSRTVAALADHLEILPRRDVTVVQVSNGLSEPRAAEGQPTTMQRLAHAFGAQCVALTAPTFLGSVAVQNRLMKVPEFRRVLDLAVRARIVLYTVGDIETNRHLIERSPLTQQDREELISRAVGDICSRFVDESGRVCLPDFNNRTLGISLPDLRHKEQKILVAGGSSKVKAIRAALENGYVNRLVTDVDTARAIVQSPSAQSYMQVF</sequence>
<reference evidence="6 7" key="1">
    <citation type="submission" date="2019-02" db="EMBL/GenBank/DDBJ databases">
        <title>Arcanobacterium bovis sp. nov., isolated from the milk of a cow with mastitis.</title>
        <authorList>
            <person name="Sammra O."/>
            <person name="Foster G."/>
            <person name="Hassan A."/>
            <person name="Alssahen M."/>
            <person name="Laemmler C."/>
            <person name="Borowiak M."/>
            <person name="Malorny B."/>
            <person name="Abdulmawjood A."/>
        </authorList>
    </citation>
    <scope>NUCLEOTIDE SEQUENCE [LARGE SCALE GENOMIC DNA]</scope>
    <source>
        <strain evidence="6 7">C605018/01/1</strain>
    </source>
</reference>
<evidence type="ECO:0000256" key="2">
    <source>
        <dbReference type="ARBA" id="ARBA00023015"/>
    </source>
</evidence>
<feature type="domain" description="HTH cro/C1-type" evidence="5">
    <location>
        <begin position="25"/>
        <end position="45"/>
    </location>
</feature>
<keyword evidence="2" id="KW-0805">Transcription regulation</keyword>